<dbReference type="RefSeq" id="WP_125306640.1">
    <property type="nucleotide sequence ID" value="NZ_RSEC01000021.1"/>
</dbReference>
<accession>A0A427TK12</accession>
<organism evidence="1 2">
    <name type="scientific">Amycolatopsis eburnea</name>
    <dbReference type="NCBI Taxonomy" id="2267691"/>
    <lineage>
        <taxon>Bacteria</taxon>
        <taxon>Bacillati</taxon>
        <taxon>Actinomycetota</taxon>
        <taxon>Actinomycetes</taxon>
        <taxon>Pseudonocardiales</taxon>
        <taxon>Pseudonocardiaceae</taxon>
        <taxon>Amycolatopsis</taxon>
    </lineage>
</organism>
<evidence type="ECO:0000313" key="1">
    <source>
        <dbReference type="EMBL" id="RSD23952.1"/>
    </source>
</evidence>
<proteinExistence type="predicted"/>
<sequence>MPADSVAEPYRVHDPTEVAQKLALGAWVVFRHEFQNDGCDLVSWLEAVRAACAGLDVVEEVITIFPKDLTVVINAEIVPTAEQVQASVSRVELDRWTERNLPPELPARAARGQ</sequence>
<name>A0A427TK12_9PSEU</name>
<reference evidence="1 2" key="1">
    <citation type="submission" date="2018-12" db="EMBL/GenBank/DDBJ databases">
        <title>Amycolatopsis eburnea sp. nov. actinomycete associate with arbuscular mycorrhiza fungal spore.</title>
        <authorList>
            <person name="Lumyong S."/>
            <person name="Chaiya L."/>
        </authorList>
    </citation>
    <scope>NUCLEOTIDE SEQUENCE [LARGE SCALE GENOMIC DNA]</scope>
    <source>
        <strain evidence="1 2">GLM-1</strain>
    </source>
</reference>
<dbReference type="EMBL" id="RSEC01000021">
    <property type="protein sequence ID" value="RSD23952.1"/>
    <property type="molecule type" value="Genomic_DNA"/>
</dbReference>
<keyword evidence="2" id="KW-1185">Reference proteome</keyword>
<comment type="caution">
    <text evidence="1">The sequence shown here is derived from an EMBL/GenBank/DDBJ whole genome shotgun (WGS) entry which is preliminary data.</text>
</comment>
<gene>
    <name evidence="1" type="ORF">EIY87_06165</name>
</gene>
<evidence type="ECO:0000313" key="2">
    <source>
        <dbReference type="Proteomes" id="UP000267081"/>
    </source>
</evidence>
<protein>
    <submittedName>
        <fullName evidence="1">Uncharacterized protein</fullName>
    </submittedName>
</protein>
<dbReference type="Proteomes" id="UP000267081">
    <property type="component" value="Unassembled WGS sequence"/>
</dbReference>
<dbReference type="AlphaFoldDB" id="A0A427TK12"/>